<reference evidence="14" key="1">
    <citation type="journal article" date="2019" name="Int. J. Syst. Evol. Microbiol.">
        <title>The Global Catalogue of Microorganisms (GCM) 10K type strain sequencing project: providing services to taxonomists for standard genome sequencing and annotation.</title>
        <authorList>
            <consortium name="The Broad Institute Genomics Platform"/>
            <consortium name="The Broad Institute Genome Sequencing Center for Infectious Disease"/>
            <person name="Wu L."/>
            <person name="Ma J."/>
        </authorList>
    </citation>
    <scope>NUCLEOTIDE SEQUENCE [LARGE SCALE GENOMIC DNA]</scope>
    <source>
        <strain evidence="14">CGMCC 1.12769</strain>
    </source>
</reference>
<accession>A0ABQ1YEE5</accession>
<evidence type="ECO:0000256" key="2">
    <source>
        <dbReference type="ARBA" id="ARBA00022490"/>
    </source>
</evidence>
<dbReference type="Gene3D" id="3.30.1360.70">
    <property type="entry name" value="Arginyl tRNA synthetase N-terminal domain"/>
    <property type="match status" value="1"/>
</dbReference>
<dbReference type="InterPro" id="IPR008909">
    <property type="entry name" value="DALR_anticod-bd"/>
</dbReference>
<dbReference type="Gene3D" id="3.40.50.620">
    <property type="entry name" value="HUPs"/>
    <property type="match status" value="1"/>
</dbReference>
<comment type="subcellular location">
    <subcellularLocation>
        <location evidence="9">Cytoplasm</location>
    </subcellularLocation>
</comment>
<evidence type="ECO:0000313" key="14">
    <source>
        <dbReference type="Proteomes" id="UP000659344"/>
    </source>
</evidence>
<sequence>MQHYKKLIADEVSALIEDISTEDMMLMLEYPAKSEMGDISLPCFSLSKLLRKAPVQIAEQLKEQINITAVERMESVSGYLNFYINQEQFAKTVISDILNKGERYGSRDIGQGRTIVIDYSSPNIAKPFHVGHLRSTVIGNALYQIYSFLGYKCVGVNHLGDWGTQFGKLIVAYQRWGNAEDIERDAIDELFRLYVKFHQEVEKDSALDDEARAWFVKMEQGDSEALHLWNWFIDISMKEFQKIYDLLDVRFDSYAGESFYNDKMDPVIQQLKEQNLLEEDQGAWLVRLDSFNMAPALMLKKDGSSLYHTRDVTAAIYRQETYHFDKAIYVTDYSQNLHFQQWFKIIELMDYPWAKDLVHVPFGRVSLEGSGFSTRKGNVIKLEDLLQQAILKIKEIIEAKNPNLDNKEEIAKQVGVGAVIFNDLSGNRIKDIVFSWEEALSFEGETGPYVQYTHARACSVLRKAIDSAEGTLPRGQSNVDYDPALLHNETEFNLLKALSLFPETIELALVKLEPSLISRYLVDLAQAFNRFYHDSPILVEELALRNVRLALVQAVKITLQNGLRLIGLQAPEKI</sequence>
<dbReference type="InterPro" id="IPR035684">
    <property type="entry name" value="ArgRS_core"/>
</dbReference>
<evidence type="ECO:0000256" key="9">
    <source>
        <dbReference type="HAMAP-Rule" id="MF_00123"/>
    </source>
</evidence>
<dbReference type="InterPro" id="IPR001412">
    <property type="entry name" value="aa-tRNA-synth_I_CS"/>
</dbReference>
<dbReference type="GO" id="GO:0016874">
    <property type="term" value="F:ligase activity"/>
    <property type="evidence" value="ECO:0007669"/>
    <property type="project" value="UniProtKB-KW"/>
</dbReference>
<dbReference type="NCBIfam" id="TIGR00456">
    <property type="entry name" value="argS"/>
    <property type="match status" value="1"/>
</dbReference>
<dbReference type="SMART" id="SM00836">
    <property type="entry name" value="DALR_1"/>
    <property type="match status" value="1"/>
</dbReference>
<dbReference type="SUPFAM" id="SSF55190">
    <property type="entry name" value="Arginyl-tRNA synthetase (ArgRS), N-terminal 'additional' domain"/>
    <property type="match status" value="1"/>
</dbReference>
<dbReference type="PANTHER" id="PTHR11956:SF5">
    <property type="entry name" value="ARGININE--TRNA LIGASE, CYTOPLASMIC"/>
    <property type="match status" value="1"/>
</dbReference>
<dbReference type="Gene3D" id="1.10.730.10">
    <property type="entry name" value="Isoleucyl-tRNA Synthetase, Domain 1"/>
    <property type="match status" value="1"/>
</dbReference>
<evidence type="ECO:0000256" key="6">
    <source>
        <dbReference type="ARBA" id="ARBA00022917"/>
    </source>
</evidence>
<evidence type="ECO:0000256" key="5">
    <source>
        <dbReference type="ARBA" id="ARBA00022840"/>
    </source>
</evidence>
<dbReference type="InterPro" id="IPR001278">
    <property type="entry name" value="Arg-tRNA-ligase"/>
</dbReference>
<dbReference type="SUPFAM" id="SSF52374">
    <property type="entry name" value="Nucleotidylyl transferase"/>
    <property type="match status" value="1"/>
</dbReference>
<dbReference type="Pfam" id="PF03485">
    <property type="entry name" value="Arg_tRNA_synt_N"/>
    <property type="match status" value="1"/>
</dbReference>
<evidence type="ECO:0000259" key="11">
    <source>
        <dbReference type="SMART" id="SM00836"/>
    </source>
</evidence>
<comment type="catalytic activity">
    <reaction evidence="8 9">
        <text>tRNA(Arg) + L-arginine + ATP = L-arginyl-tRNA(Arg) + AMP + diphosphate</text>
        <dbReference type="Rhea" id="RHEA:20301"/>
        <dbReference type="Rhea" id="RHEA-COMP:9658"/>
        <dbReference type="Rhea" id="RHEA-COMP:9673"/>
        <dbReference type="ChEBI" id="CHEBI:30616"/>
        <dbReference type="ChEBI" id="CHEBI:32682"/>
        <dbReference type="ChEBI" id="CHEBI:33019"/>
        <dbReference type="ChEBI" id="CHEBI:78442"/>
        <dbReference type="ChEBI" id="CHEBI:78513"/>
        <dbReference type="ChEBI" id="CHEBI:456215"/>
        <dbReference type="EC" id="6.1.1.19"/>
    </reaction>
</comment>
<keyword evidence="14" id="KW-1185">Reference proteome</keyword>
<dbReference type="PROSITE" id="PS00178">
    <property type="entry name" value="AA_TRNA_LIGASE_I"/>
    <property type="match status" value="1"/>
</dbReference>
<dbReference type="InterPro" id="IPR005148">
    <property type="entry name" value="Arg-tRNA-synth_N"/>
</dbReference>
<evidence type="ECO:0000256" key="7">
    <source>
        <dbReference type="ARBA" id="ARBA00023146"/>
    </source>
</evidence>
<dbReference type="InterPro" id="IPR009080">
    <property type="entry name" value="tRNAsynth_Ia_anticodon-bd"/>
</dbReference>
<proteinExistence type="inferred from homology"/>
<keyword evidence="2 9" id="KW-0963">Cytoplasm</keyword>
<dbReference type="CDD" id="cd00671">
    <property type="entry name" value="ArgRS_core"/>
    <property type="match status" value="1"/>
</dbReference>
<evidence type="ECO:0000256" key="3">
    <source>
        <dbReference type="ARBA" id="ARBA00022598"/>
    </source>
</evidence>
<dbReference type="InterPro" id="IPR036695">
    <property type="entry name" value="Arg-tRNA-synth_N_sf"/>
</dbReference>
<dbReference type="PRINTS" id="PR01038">
    <property type="entry name" value="TRNASYNTHARG"/>
</dbReference>
<dbReference type="SMART" id="SM01016">
    <property type="entry name" value="Arg_tRNA_synt_N"/>
    <property type="match status" value="1"/>
</dbReference>
<dbReference type="Proteomes" id="UP000659344">
    <property type="component" value="Unassembled WGS sequence"/>
</dbReference>
<keyword evidence="5 9" id="KW-0067">ATP-binding</keyword>
<feature type="domain" description="Arginyl tRNA synthetase N-terminal" evidence="12">
    <location>
        <begin position="2"/>
        <end position="84"/>
    </location>
</feature>
<name>A0ABQ1YEE5_9BACL</name>
<evidence type="ECO:0000313" key="13">
    <source>
        <dbReference type="EMBL" id="GGH21926.1"/>
    </source>
</evidence>
<evidence type="ECO:0000256" key="10">
    <source>
        <dbReference type="RuleBase" id="RU363038"/>
    </source>
</evidence>
<evidence type="ECO:0000256" key="1">
    <source>
        <dbReference type="ARBA" id="ARBA00005594"/>
    </source>
</evidence>
<dbReference type="SUPFAM" id="SSF47323">
    <property type="entry name" value="Anticodon-binding domain of a subclass of class I aminoacyl-tRNA synthetases"/>
    <property type="match status" value="1"/>
</dbReference>
<keyword evidence="7 9" id="KW-0030">Aminoacyl-tRNA synthetase</keyword>
<evidence type="ECO:0000256" key="8">
    <source>
        <dbReference type="ARBA" id="ARBA00049339"/>
    </source>
</evidence>
<comment type="similarity">
    <text evidence="1 9 10">Belongs to the class-I aminoacyl-tRNA synthetase family.</text>
</comment>
<feature type="domain" description="DALR anticodon binding" evidence="11">
    <location>
        <begin position="450"/>
        <end position="574"/>
    </location>
</feature>
<dbReference type="EC" id="6.1.1.19" evidence="9"/>
<gene>
    <name evidence="9 13" type="primary">argS</name>
    <name evidence="13" type="ORF">GCM10008013_20120</name>
</gene>
<evidence type="ECO:0000256" key="4">
    <source>
        <dbReference type="ARBA" id="ARBA00022741"/>
    </source>
</evidence>
<comment type="subunit">
    <text evidence="9">Monomer.</text>
</comment>
<feature type="short sequence motif" description="'HIGH' region" evidence="9">
    <location>
        <begin position="122"/>
        <end position="132"/>
    </location>
</feature>
<dbReference type="PANTHER" id="PTHR11956">
    <property type="entry name" value="ARGINYL-TRNA SYNTHETASE"/>
    <property type="match status" value="1"/>
</dbReference>
<dbReference type="RefSeq" id="WP_188538249.1">
    <property type="nucleotide sequence ID" value="NZ_BMFT01000001.1"/>
</dbReference>
<keyword evidence="4 9" id="KW-0547">Nucleotide-binding</keyword>
<evidence type="ECO:0000259" key="12">
    <source>
        <dbReference type="SMART" id="SM01016"/>
    </source>
</evidence>
<organism evidence="13 14">
    <name type="scientific">Paenibacillus segetis</name>
    <dbReference type="NCBI Taxonomy" id="1325360"/>
    <lineage>
        <taxon>Bacteria</taxon>
        <taxon>Bacillati</taxon>
        <taxon>Bacillota</taxon>
        <taxon>Bacilli</taxon>
        <taxon>Bacillales</taxon>
        <taxon>Paenibacillaceae</taxon>
        <taxon>Paenibacillus</taxon>
    </lineage>
</organism>
<keyword evidence="6 9" id="KW-0648">Protein biosynthesis</keyword>
<dbReference type="InterPro" id="IPR014729">
    <property type="entry name" value="Rossmann-like_a/b/a_fold"/>
</dbReference>
<protein>
    <recommendedName>
        <fullName evidence="9">Arginine--tRNA ligase</fullName>
        <ecNumber evidence="9">6.1.1.19</ecNumber>
    </recommendedName>
    <alternativeName>
        <fullName evidence="9">Arginyl-tRNA synthetase</fullName>
        <shortName evidence="9">ArgRS</shortName>
    </alternativeName>
</protein>
<dbReference type="CDD" id="cd07956">
    <property type="entry name" value="Anticodon_Ia_Arg"/>
    <property type="match status" value="1"/>
</dbReference>
<dbReference type="Pfam" id="PF05746">
    <property type="entry name" value="DALR_1"/>
    <property type="match status" value="1"/>
</dbReference>
<keyword evidence="3 9" id="KW-0436">Ligase</keyword>
<dbReference type="HAMAP" id="MF_00123">
    <property type="entry name" value="Arg_tRNA_synth"/>
    <property type="match status" value="1"/>
</dbReference>
<dbReference type="Pfam" id="PF00750">
    <property type="entry name" value="tRNA-synt_1d"/>
    <property type="match status" value="1"/>
</dbReference>
<dbReference type="EMBL" id="BMFT01000001">
    <property type="protein sequence ID" value="GGH21926.1"/>
    <property type="molecule type" value="Genomic_DNA"/>
</dbReference>
<comment type="caution">
    <text evidence="13">The sequence shown here is derived from an EMBL/GenBank/DDBJ whole genome shotgun (WGS) entry which is preliminary data.</text>
</comment>